<dbReference type="InterPro" id="IPR029016">
    <property type="entry name" value="GAF-like_dom_sf"/>
</dbReference>
<evidence type="ECO:0000256" key="12">
    <source>
        <dbReference type="PROSITE-ProRule" id="PRU00169"/>
    </source>
</evidence>
<evidence type="ECO:0000313" key="18">
    <source>
        <dbReference type="Proteomes" id="UP001523230"/>
    </source>
</evidence>
<dbReference type="PRINTS" id="PR00344">
    <property type="entry name" value="BCTRLSENSOR"/>
</dbReference>
<dbReference type="Pfam" id="PF00989">
    <property type="entry name" value="PAS"/>
    <property type="match status" value="1"/>
</dbReference>
<gene>
    <name evidence="17" type="ORF">DIC75_07255</name>
</gene>
<sequence>MPDPLRLLVITGSPGDAPLVGEALRKAGLPAETISHRLVAEGLDALRRESFDLILLDPGREPGAAARVSEEAPGTPVVILASRDDLDAAVGALWHGADDYLVRETISPELLVCTVRHVLALKRAEVALGRVEHLWREIGRSLHEGVLVLDPGGTTIFAGARMAEILGYAVSRIQGASFLSFVDPGDVPRAKTLIEQGEWRRAEAELRLRRSDGATIDALLAASPVTGGSPGYLGVAVGVMDVTGQKIAEEKGRRRNAQLYVINQVVRTATSSAGMDELLAGVLEKALELLDFEGGSVYLLDPGRSRAELVAEIGLPKGFSFRRRIVDLNAPPYDAVLGQGMAHFVEDYLHAYPQDAGAGIQAFASIPIIAGERVVGAVNLVSRKVHVFSPDERDLLASIGREVGSAVERMRLHEQANFYLDLMTHDINNANTVAIGYATLLAETLSGPEKDLAGKLAAAVRQSAEIIGNVSTIRRIAEEALVPGPVNLDHIARSVICFFPDVDIRYLPEDRWVSADDLLSAVFVNLIGNAVKFGGPGVSVLITSREEGGTALVSVEDTGPGIPDAEKTRVFEKFRKSGRKSGKGLGLHITRTLVERYGGRVWVEDRVPGHPERGAAFRFTLPACPPVTGRSG</sequence>
<dbReference type="GO" id="GO:0005524">
    <property type="term" value="F:ATP binding"/>
    <property type="evidence" value="ECO:0007669"/>
    <property type="project" value="UniProtKB-KW"/>
</dbReference>
<dbReference type="InterPro" id="IPR000014">
    <property type="entry name" value="PAS"/>
</dbReference>
<evidence type="ECO:0000256" key="6">
    <source>
        <dbReference type="ARBA" id="ARBA00022741"/>
    </source>
</evidence>
<dbReference type="PANTHER" id="PTHR42878:SF7">
    <property type="entry name" value="SENSOR HISTIDINE KINASE GLRK"/>
    <property type="match status" value="1"/>
</dbReference>
<comment type="caution">
    <text evidence="17">The sequence shown here is derived from an EMBL/GenBank/DDBJ whole genome shotgun (WGS) entry which is preliminary data.</text>
</comment>
<evidence type="ECO:0000259" key="16">
    <source>
        <dbReference type="PROSITE" id="PS50113"/>
    </source>
</evidence>
<comment type="subcellular location">
    <subcellularLocation>
        <location evidence="2">Membrane</location>
        <topology evidence="2">Multi-pass membrane protein</topology>
    </subcellularLocation>
</comment>
<feature type="modified residue" description="4-aspartylphosphate" evidence="12">
    <location>
        <position position="57"/>
    </location>
</feature>
<dbReference type="CDD" id="cd00075">
    <property type="entry name" value="HATPase"/>
    <property type="match status" value="1"/>
</dbReference>
<evidence type="ECO:0000256" key="10">
    <source>
        <dbReference type="ARBA" id="ARBA00023012"/>
    </source>
</evidence>
<dbReference type="PROSITE" id="PS50112">
    <property type="entry name" value="PAS"/>
    <property type="match status" value="1"/>
</dbReference>
<dbReference type="SMART" id="SM00065">
    <property type="entry name" value="GAF"/>
    <property type="match status" value="1"/>
</dbReference>
<keyword evidence="12" id="KW-0597">Phosphoprotein</keyword>
<dbReference type="InterPro" id="IPR003018">
    <property type="entry name" value="GAF"/>
</dbReference>
<evidence type="ECO:0000256" key="5">
    <source>
        <dbReference type="ARBA" id="ARBA00022692"/>
    </source>
</evidence>
<reference evidence="17 18" key="1">
    <citation type="submission" date="2018-05" db="EMBL/GenBank/DDBJ databases">
        <title>Isolation and characterization of genus Methanoculleus species and their viruses from deep sea marine sediment offshore southwestern Taiwan.</title>
        <authorList>
            <person name="Wei W.-H."/>
            <person name="Chen W.-C."/>
            <person name="Lai M.-C."/>
            <person name="Chen S.-C."/>
        </authorList>
    </citation>
    <scope>NUCLEOTIDE SEQUENCE [LARGE SCALE GENOMIC DNA]</scope>
    <source>
        <strain evidence="17 18">CWC-02</strain>
    </source>
</reference>
<dbReference type="EMBL" id="QFDM01000002">
    <property type="protein sequence ID" value="MCM2466114.1"/>
    <property type="molecule type" value="Genomic_DNA"/>
</dbReference>
<feature type="domain" description="Response regulatory" evidence="14">
    <location>
        <begin position="6"/>
        <end position="118"/>
    </location>
</feature>
<dbReference type="PROSITE" id="PS50109">
    <property type="entry name" value="HIS_KIN"/>
    <property type="match status" value="1"/>
</dbReference>
<keyword evidence="11" id="KW-0472">Membrane</keyword>
<dbReference type="Pfam" id="PF13185">
    <property type="entry name" value="GAF_2"/>
    <property type="match status" value="1"/>
</dbReference>
<dbReference type="GO" id="GO:0004673">
    <property type="term" value="F:protein histidine kinase activity"/>
    <property type="evidence" value="ECO:0007669"/>
    <property type="project" value="UniProtKB-EC"/>
</dbReference>
<dbReference type="InterPro" id="IPR013767">
    <property type="entry name" value="PAS_fold"/>
</dbReference>
<dbReference type="SMART" id="SM00091">
    <property type="entry name" value="PAS"/>
    <property type="match status" value="1"/>
</dbReference>
<keyword evidence="10" id="KW-0902">Two-component regulatory system</keyword>
<keyword evidence="8" id="KW-0067">ATP-binding</keyword>
<organism evidence="17 18">
    <name type="scientific">Methanoculleus oceani</name>
    <dbReference type="NCBI Taxonomy" id="2184756"/>
    <lineage>
        <taxon>Archaea</taxon>
        <taxon>Methanobacteriati</taxon>
        <taxon>Methanobacteriota</taxon>
        <taxon>Stenosarchaea group</taxon>
        <taxon>Methanomicrobia</taxon>
        <taxon>Methanomicrobiales</taxon>
        <taxon>Methanomicrobiaceae</taxon>
        <taxon>Methanoculleus</taxon>
    </lineage>
</organism>
<name>A0ABD4TGQ8_9EURY</name>
<dbReference type="SUPFAM" id="SSF55781">
    <property type="entry name" value="GAF domain-like"/>
    <property type="match status" value="1"/>
</dbReference>
<dbReference type="Pfam" id="PF02518">
    <property type="entry name" value="HATPase_c"/>
    <property type="match status" value="1"/>
</dbReference>
<evidence type="ECO:0000256" key="8">
    <source>
        <dbReference type="ARBA" id="ARBA00022840"/>
    </source>
</evidence>
<dbReference type="CDD" id="cd00130">
    <property type="entry name" value="PAS"/>
    <property type="match status" value="1"/>
</dbReference>
<evidence type="ECO:0000313" key="17">
    <source>
        <dbReference type="EMBL" id="MCM2466114.1"/>
    </source>
</evidence>
<evidence type="ECO:0000259" key="14">
    <source>
        <dbReference type="PROSITE" id="PS50110"/>
    </source>
</evidence>
<dbReference type="InterPro" id="IPR050351">
    <property type="entry name" value="BphY/WalK/GraS-like"/>
</dbReference>
<dbReference type="InterPro" id="IPR035965">
    <property type="entry name" value="PAS-like_dom_sf"/>
</dbReference>
<dbReference type="EC" id="2.7.13.3" evidence="3"/>
<dbReference type="Gene3D" id="3.30.565.10">
    <property type="entry name" value="Histidine kinase-like ATPase, C-terminal domain"/>
    <property type="match status" value="1"/>
</dbReference>
<dbReference type="PANTHER" id="PTHR42878">
    <property type="entry name" value="TWO-COMPONENT HISTIDINE KINASE"/>
    <property type="match status" value="1"/>
</dbReference>
<dbReference type="InterPro" id="IPR004358">
    <property type="entry name" value="Sig_transdc_His_kin-like_C"/>
</dbReference>
<dbReference type="InterPro" id="IPR001789">
    <property type="entry name" value="Sig_transdc_resp-reg_receiver"/>
</dbReference>
<dbReference type="InterPro" id="IPR036890">
    <property type="entry name" value="HATPase_C_sf"/>
</dbReference>
<dbReference type="PROSITE" id="PS50110">
    <property type="entry name" value="RESPONSE_REGULATORY"/>
    <property type="match status" value="1"/>
</dbReference>
<dbReference type="GO" id="GO:0000160">
    <property type="term" value="P:phosphorelay signal transduction system"/>
    <property type="evidence" value="ECO:0007669"/>
    <property type="project" value="UniProtKB-KW"/>
</dbReference>
<dbReference type="AlphaFoldDB" id="A0ABD4TGQ8"/>
<protein>
    <recommendedName>
        <fullName evidence="3">histidine kinase</fullName>
        <ecNumber evidence="3">2.7.13.3</ecNumber>
    </recommendedName>
</protein>
<dbReference type="InterPro" id="IPR000700">
    <property type="entry name" value="PAS-assoc_C"/>
</dbReference>
<evidence type="ECO:0000259" key="13">
    <source>
        <dbReference type="PROSITE" id="PS50109"/>
    </source>
</evidence>
<keyword evidence="6" id="KW-0547">Nucleotide-binding</keyword>
<dbReference type="SUPFAM" id="SSF55785">
    <property type="entry name" value="PYP-like sensor domain (PAS domain)"/>
    <property type="match status" value="1"/>
</dbReference>
<dbReference type="GO" id="GO:0016020">
    <property type="term" value="C:membrane"/>
    <property type="evidence" value="ECO:0007669"/>
    <property type="project" value="UniProtKB-SubCell"/>
</dbReference>
<keyword evidence="18" id="KW-1185">Reference proteome</keyword>
<evidence type="ECO:0000256" key="7">
    <source>
        <dbReference type="ARBA" id="ARBA00022777"/>
    </source>
</evidence>
<dbReference type="InterPro" id="IPR003594">
    <property type="entry name" value="HATPase_dom"/>
</dbReference>
<keyword evidence="4" id="KW-0808">Transferase</keyword>
<proteinExistence type="predicted"/>
<evidence type="ECO:0000256" key="9">
    <source>
        <dbReference type="ARBA" id="ARBA00022989"/>
    </source>
</evidence>
<dbReference type="InterPro" id="IPR005467">
    <property type="entry name" value="His_kinase_dom"/>
</dbReference>
<dbReference type="NCBIfam" id="TIGR00229">
    <property type="entry name" value="sensory_box"/>
    <property type="match status" value="1"/>
</dbReference>
<evidence type="ECO:0000256" key="3">
    <source>
        <dbReference type="ARBA" id="ARBA00012438"/>
    </source>
</evidence>
<evidence type="ECO:0000256" key="1">
    <source>
        <dbReference type="ARBA" id="ARBA00000085"/>
    </source>
</evidence>
<keyword evidence="7" id="KW-0418">Kinase</keyword>
<keyword evidence="9" id="KW-1133">Transmembrane helix</keyword>
<evidence type="ECO:0000256" key="4">
    <source>
        <dbReference type="ARBA" id="ARBA00022679"/>
    </source>
</evidence>
<dbReference type="Proteomes" id="UP001523230">
    <property type="component" value="Unassembled WGS sequence"/>
</dbReference>
<feature type="domain" description="Histidine kinase" evidence="13">
    <location>
        <begin position="519"/>
        <end position="625"/>
    </location>
</feature>
<dbReference type="SUPFAM" id="SSF55874">
    <property type="entry name" value="ATPase domain of HSP90 chaperone/DNA topoisomerase II/histidine kinase"/>
    <property type="match status" value="1"/>
</dbReference>
<evidence type="ECO:0000259" key="15">
    <source>
        <dbReference type="PROSITE" id="PS50112"/>
    </source>
</evidence>
<dbReference type="Gene3D" id="3.40.50.2300">
    <property type="match status" value="1"/>
</dbReference>
<dbReference type="InterPro" id="IPR011006">
    <property type="entry name" value="CheY-like_superfamily"/>
</dbReference>
<comment type="catalytic activity">
    <reaction evidence="1">
        <text>ATP + protein L-histidine = ADP + protein N-phospho-L-histidine.</text>
        <dbReference type="EC" id="2.7.13.3"/>
    </reaction>
</comment>
<evidence type="ECO:0000256" key="11">
    <source>
        <dbReference type="ARBA" id="ARBA00023136"/>
    </source>
</evidence>
<dbReference type="Gene3D" id="3.30.450.40">
    <property type="match status" value="1"/>
</dbReference>
<accession>A0ABD4TGQ8</accession>
<keyword evidence="5" id="KW-0812">Transmembrane</keyword>
<dbReference type="Gene3D" id="3.30.450.20">
    <property type="entry name" value="PAS domain"/>
    <property type="match status" value="1"/>
</dbReference>
<evidence type="ECO:0000256" key="2">
    <source>
        <dbReference type="ARBA" id="ARBA00004141"/>
    </source>
</evidence>
<dbReference type="RefSeq" id="WP_250987377.1">
    <property type="nucleotide sequence ID" value="NZ_QFDM01000002.1"/>
</dbReference>
<dbReference type="SMART" id="SM00387">
    <property type="entry name" value="HATPase_c"/>
    <property type="match status" value="1"/>
</dbReference>
<dbReference type="SUPFAM" id="SSF52172">
    <property type="entry name" value="CheY-like"/>
    <property type="match status" value="1"/>
</dbReference>
<feature type="domain" description="PAS" evidence="15">
    <location>
        <begin position="131"/>
        <end position="196"/>
    </location>
</feature>
<dbReference type="PROSITE" id="PS50113">
    <property type="entry name" value="PAC"/>
    <property type="match status" value="1"/>
</dbReference>
<feature type="domain" description="PAC" evidence="16">
    <location>
        <begin position="202"/>
        <end position="254"/>
    </location>
</feature>